<dbReference type="SUPFAM" id="SSF50978">
    <property type="entry name" value="WD40 repeat-like"/>
    <property type="match status" value="1"/>
</dbReference>
<dbReference type="GO" id="GO:1990757">
    <property type="term" value="F:ubiquitin ligase activator activity"/>
    <property type="evidence" value="ECO:0007669"/>
    <property type="project" value="TreeGrafter"/>
</dbReference>
<dbReference type="InterPro" id="IPR033010">
    <property type="entry name" value="Cdc20/Fizzy"/>
</dbReference>
<evidence type="ECO:0000256" key="2">
    <source>
        <dbReference type="ARBA" id="ARBA00022737"/>
    </source>
</evidence>
<proteinExistence type="predicted"/>
<name>G0UWM7_TRYCI</name>
<dbReference type="Gene3D" id="2.130.10.10">
    <property type="entry name" value="YVTN repeat-like/Quinoprotein amine dehydrogenase"/>
    <property type="match status" value="1"/>
</dbReference>
<dbReference type="Pfam" id="PF00400">
    <property type="entry name" value="WD40"/>
    <property type="match status" value="1"/>
</dbReference>
<evidence type="ECO:0000313" key="3">
    <source>
        <dbReference type="EMBL" id="CCC93793.1"/>
    </source>
</evidence>
<dbReference type="InterPro" id="IPR036322">
    <property type="entry name" value="WD40_repeat_dom_sf"/>
</dbReference>
<organism evidence="3">
    <name type="scientific">Trypanosoma congolense (strain IL3000)</name>
    <dbReference type="NCBI Taxonomy" id="1068625"/>
    <lineage>
        <taxon>Eukaryota</taxon>
        <taxon>Discoba</taxon>
        <taxon>Euglenozoa</taxon>
        <taxon>Kinetoplastea</taxon>
        <taxon>Metakinetoplastina</taxon>
        <taxon>Trypanosomatida</taxon>
        <taxon>Trypanosomatidae</taxon>
        <taxon>Trypanosoma</taxon>
        <taxon>Nannomonas</taxon>
    </lineage>
</organism>
<dbReference type="PANTHER" id="PTHR19918:SF64">
    <property type="entry name" value="GUANINE NUCLEOTIDE-BINDING PROTEIN SUBUNIT BETA-LIKE PROTEIN"/>
    <property type="match status" value="1"/>
</dbReference>
<gene>
    <name evidence="3" type="ORF">TCIL3000_10_5590</name>
</gene>
<evidence type="ECO:0000256" key="1">
    <source>
        <dbReference type="ARBA" id="ARBA00022574"/>
    </source>
</evidence>
<reference evidence="3" key="1">
    <citation type="journal article" date="2012" name="Proc. Natl. Acad. Sci. U.S.A.">
        <title>Antigenic diversity is generated by distinct evolutionary mechanisms in African trypanosome species.</title>
        <authorList>
            <person name="Jackson A.P."/>
            <person name="Berry A."/>
            <person name="Aslett M."/>
            <person name="Allison H.C."/>
            <person name="Burton P."/>
            <person name="Vavrova-Anderson J."/>
            <person name="Brown R."/>
            <person name="Browne H."/>
            <person name="Corton N."/>
            <person name="Hauser H."/>
            <person name="Gamble J."/>
            <person name="Gilderthorp R."/>
            <person name="Marcello L."/>
            <person name="McQuillan J."/>
            <person name="Otto T.D."/>
            <person name="Quail M.A."/>
            <person name="Sanders M.J."/>
            <person name="van Tonder A."/>
            <person name="Ginger M.L."/>
            <person name="Field M.C."/>
            <person name="Barry J.D."/>
            <person name="Hertz-Fowler C."/>
            <person name="Berriman M."/>
        </authorList>
    </citation>
    <scope>NUCLEOTIDE SEQUENCE</scope>
    <source>
        <strain evidence="3">IL3000</strain>
    </source>
</reference>
<dbReference type="GO" id="GO:0031145">
    <property type="term" value="P:anaphase-promoting complex-dependent catabolic process"/>
    <property type="evidence" value="ECO:0007669"/>
    <property type="project" value="TreeGrafter"/>
</dbReference>
<dbReference type="GO" id="GO:1905786">
    <property type="term" value="P:positive regulation of anaphase-promoting complex-dependent catabolic process"/>
    <property type="evidence" value="ECO:0007669"/>
    <property type="project" value="TreeGrafter"/>
</dbReference>
<dbReference type="PANTHER" id="PTHR19918">
    <property type="entry name" value="CELL DIVISION CYCLE 20 CDC20 FIZZY -RELATED"/>
    <property type="match status" value="1"/>
</dbReference>
<dbReference type="EMBL" id="HE575323">
    <property type="protein sequence ID" value="CCC93793.1"/>
    <property type="molecule type" value="Genomic_DNA"/>
</dbReference>
<dbReference type="VEuPathDB" id="TriTrypDB:TcIL3000_10_5590"/>
<keyword evidence="2" id="KW-0677">Repeat</keyword>
<dbReference type="GO" id="GO:0010997">
    <property type="term" value="F:anaphase-promoting complex binding"/>
    <property type="evidence" value="ECO:0007669"/>
    <property type="project" value="InterPro"/>
</dbReference>
<protein>
    <submittedName>
        <fullName evidence="3">Uncharacterized protein</fullName>
    </submittedName>
</protein>
<dbReference type="InterPro" id="IPR015943">
    <property type="entry name" value="WD40/YVTN_repeat-like_dom_sf"/>
</dbReference>
<dbReference type="AlphaFoldDB" id="G0UWM7"/>
<keyword evidence="1" id="KW-0853">WD repeat</keyword>
<dbReference type="SMART" id="SM00320">
    <property type="entry name" value="WD40"/>
    <property type="match status" value="2"/>
</dbReference>
<dbReference type="InterPro" id="IPR001680">
    <property type="entry name" value="WD40_rpt"/>
</dbReference>
<dbReference type="GO" id="GO:0005680">
    <property type="term" value="C:anaphase-promoting complex"/>
    <property type="evidence" value="ECO:0007669"/>
    <property type="project" value="TreeGrafter"/>
</dbReference>
<sequence length="599" mass="64379">MVMDLSDHLADCVASPWSQRHLGCDMGSDGLWCSTNSRMDNTLVSEFSKRKLLSGLSHKHRSHMLSAGSLRETLSEPLWQPSRLTSPYCVLCASGVLDDFYTSCLSWGRENVVLALRDKVLLFRSSSPLECPASLHLSGSNNSSDSQKSSVAVSQFSDSHCFLGGVNGSVGLYESSGSGELTLSSSFSMPPPILECTTLSEPISMAATASVRCLSTTNVHPWMVAAGTAANGLFILDSRCRSPAARMGDLVPWTSMESTSSPRIVAPGVILSMLSSVSGVCGASWNASGSLVATGESGGVVNIWSLSNTRTPVQRIRLPSVHTTIKAVAFHPTNPYEVVLGGGADDGCVRVFDVSSSVPHNKWCVSTGCQVTQSLYSPDGLFIISAHGTHVKGNRAAGNTDMHFHASRRGPSLHGGGDVCSGAGEQICRLTERFERVMSHEEWPAEVVPGCSASFGGLQNSGVDSFRPLVSEAPPFSLMMWRKGTQHHGTTPLGYVQRDQTQHHQTTTSWRNHPPLPLMSMYAMNGHRSRPLQLSAPFSQTVDQGCIASVAGGADCTIRFWKCFCSKSEMANWEQRMRASLRAAVTDEDVEGVMAMPLR</sequence>
<accession>G0UWM7</accession>